<reference evidence="1 2" key="1">
    <citation type="submission" date="2017-10" db="EMBL/GenBank/DDBJ databases">
        <title>Development of genomic resources for the powdery mildew, Erysiphe pulchra.</title>
        <authorList>
            <person name="Wadl P.A."/>
            <person name="Mack B.M."/>
            <person name="Moore G."/>
            <person name="Beltz S.B."/>
        </authorList>
    </citation>
    <scope>NUCLEOTIDE SEQUENCE [LARGE SCALE GENOMIC DNA]</scope>
    <source>
        <strain evidence="1">Cflorida</strain>
    </source>
</reference>
<dbReference type="OrthoDB" id="4360910at2759"/>
<dbReference type="AlphaFoldDB" id="A0A2S4PPV0"/>
<dbReference type="EMBL" id="PEDP01001194">
    <property type="protein sequence ID" value="POS84070.1"/>
    <property type="molecule type" value="Genomic_DNA"/>
</dbReference>
<dbReference type="STRING" id="225359.A0A2S4PPV0"/>
<protein>
    <submittedName>
        <fullName evidence="1">Uncharacterized protein</fullName>
    </submittedName>
</protein>
<comment type="caution">
    <text evidence="1">The sequence shown here is derived from an EMBL/GenBank/DDBJ whole genome shotgun (WGS) entry which is preliminary data.</text>
</comment>
<dbReference type="PANTHER" id="PTHR10492">
    <property type="match status" value="1"/>
</dbReference>
<accession>A0A2S4PPV0</accession>
<organism evidence="1 2">
    <name type="scientific">Erysiphe pulchra</name>
    <dbReference type="NCBI Taxonomy" id="225359"/>
    <lineage>
        <taxon>Eukaryota</taxon>
        <taxon>Fungi</taxon>
        <taxon>Dikarya</taxon>
        <taxon>Ascomycota</taxon>
        <taxon>Pezizomycotina</taxon>
        <taxon>Leotiomycetes</taxon>
        <taxon>Erysiphales</taxon>
        <taxon>Erysiphaceae</taxon>
        <taxon>Erysiphe</taxon>
    </lineage>
</organism>
<dbReference type="PANTHER" id="PTHR10492:SF57">
    <property type="entry name" value="ATP-DEPENDENT DNA HELICASE"/>
    <property type="match status" value="1"/>
</dbReference>
<evidence type="ECO:0000313" key="1">
    <source>
        <dbReference type="EMBL" id="POS84070.1"/>
    </source>
</evidence>
<sequence length="398" mass="45300">MEYNSKNADGRDLLHSDFPLFYTHVKGWQMRKKGHIIGRTPVAVPTQGEHFYLRNLLTMKRGATSYRDLYTMNGVSYNCPSAAFRAAGLTFDDSEWISLFDEIKDSSSASSLRQTFASALSHSHINDLQQIWDRFKTVFSDDFPRRLLIAVPLRPRIMGPAHEWTVRQNNMFLEDALTLIVLRTVDKTLRDITKIKNEMFGGIPVVVVGESNRRFADWLSILSYTPSLYGDITLPSWIRTTDDRELFRNFVYPTNQLRNLDESILRERAILTSRNDNVSRFNNEILQLVNIDSRDYFAVDRVQNDESGHISDYPPEFIQSITGRGLPDGKITLQVGMPKTLLGVRGAGQNSNRLKPLSYQAIPPFMALIIKFNTYQGPCSFSVGPIISTAFFAAYSDS</sequence>
<gene>
    <name evidence="1" type="ORF">EPUL_005210</name>
</gene>
<feature type="non-terminal residue" evidence="1">
    <location>
        <position position="398"/>
    </location>
</feature>
<proteinExistence type="predicted"/>
<evidence type="ECO:0000313" key="2">
    <source>
        <dbReference type="Proteomes" id="UP000237438"/>
    </source>
</evidence>
<dbReference type="Proteomes" id="UP000237438">
    <property type="component" value="Unassembled WGS sequence"/>
</dbReference>
<keyword evidence="2" id="KW-1185">Reference proteome</keyword>
<name>A0A2S4PPV0_9PEZI</name>